<dbReference type="GO" id="GO:0031848">
    <property type="term" value="P:protection from non-homologous end joining at telomere"/>
    <property type="evidence" value="ECO:0007669"/>
    <property type="project" value="TreeGrafter"/>
</dbReference>
<name>A0A8J2Q462_9HEXA</name>
<keyword evidence="2" id="KW-0158">Chromosome</keyword>
<keyword evidence="6" id="KW-1185">Reference proteome</keyword>
<dbReference type="InterPro" id="IPR015010">
    <property type="entry name" value="TERF2IP_Myb"/>
</dbReference>
<comment type="caution">
    <text evidence="5">The sequence shown here is derived from an EMBL/GenBank/DDBJ whole genome shotgun (WGS) entry which is preliminary data.</text>
</comment>
<dbReference type="Pfam" id="PF08914">
    <property type="entry name" value="Myb_Rap1"/>
    <property type="match status" value="1"/>
</dbReference>
<accession>A0A8J2Q462</accession>
<sequence length="328" mass="38050">MAGNERRILRYCPIFKLSGSVCSVFKIYPEESENETIQAYVELGGGHLLQRDEDDPHVITIVDYDWYYNVKKIEFPQEFPAGRDYFQPRFLLDSWEDKKPADLNKYRIGPSAFAMYDARDILMRKRSWKDLSLKPVHRKPNALAGATRRDITKGEQRLEVENNTAKTPTKRKLEVAGQRVPDGKVARVASENINIPSKSVKSATKEPIKINLVAWKPPDGDGKTVKRKPPEPYTREEGQAILDFINKNNYHASISGIKIWKQLESRKVCQNRSYQSLKEHFRKKVLPNLKKYECSERNLNKFRLGEKEKNEGRRKEARLHQSDESSDN</sequence>
<evidence type="ECO:0000313" key="5">
    <source>
        <dbReference type="EMBL" id="CAG7832831.1"/>
    </source>
</evidence>
<keyword evidence="1 2" id="KW-0539">Nucleus</keyword>
<keyword evidence="2" id="KW-0804">Transcription</keyword>
<comment type="similarity">
    <text evidence="2">Belongs to the RAP1 family.</text>
</comment>
<feature type="region of interest" description="Disordered" evidence="3">
    <location>
        <begin position="305"/>
        <end position="328"/>
    </location>
</feature>
<organism evidence="5 6">
    <name type="scientific">Allacma fusca</name>
    <dbReference type="NCBI Taxonomy" id="39272"/>
    <lineage>
        <taxon>Eukaryota</taxon>
        <taxon>Metazoa</taxon>
        <taxon>Ecdysozoa</taxon>
        <taxon>Arthropoda</taxon>
        <taxon>Hexapoda</taxon>
        <taxon>Collembola</taxon>
        <taxon>Symphypleona</taxon>
        <taxon>Sminthuridae</taxon>
        <taxon>Allacma</taxon>
    </lineage>
</organism>
<evidence type="ECO:0000256" key="2">
    <source>
        <dbReference type="RuleBase" id="RU367107"/>
    </source>
</evidence>
<dbReference type="PANTHER" id="PTHR16466">
    <property type="entry name" value="TELOMERE REPEAT-BINDING FACTOR 2-INTERACTING PROTEIN 1"/>
    <property type="match status" value="1"/>
</dbReference>
<evidence type="ECO:0000313" key="6">
    <source>
        <dbReference type="Proteomes" id="UP000708208"/>
    </source>
</evidence>
<gene>
    <name evidence="5" type="ORF">AFUS01_LOCUS42495</name>
</gene>
<protein>
    <recommendedName>
        <fullName evidence="2">Telomeric repeat-binding factor 2-interacting protein 1</fullName>
        <shortName evidence="2">TERF2-interacting telomeric protein 1</shortName>
    </recommendedName>
    <alternativeName>
        <fullName evidence="2">Repressor/activator protein 1 homolog</fullName>
    </alternativeName>
</protein>
<dbReference type="PANTHER" id="PTHR16466:SF6">
    <property type="entry name" value="TELOMERIC REPEAT-BINDING FACTOR 2-INTERACTING PROTEIN 1"/>
    <property type="match status" value="1"/>
</dbReference>
<evidence type="ECO:0000259" key="4">
    <source>
        <dbReference type="Pfam" id="PF08914"/>
    </source>
</evidence>
<comment type="subcellular location">
    <subcellularLocation>
        <location evidence="2">Nucleus</location>
    </subcellularLocation>
    <subcellularLocation>
        <location evidence="2">Chromosome</location>
        <location evidence="2">Telomere</location>
    </subcellularLocation>
</comment>
<keyword evidence="2" id="KW-0010">Activator</keyword>
<dbReference type="GO" id="GO:0010833">
    <property type="term" value="P:telomere maintenance via telomere lengthening"/>
    <property type="evidence" value="ECO:0007669"/>
    <property type="project" value="UniProtKB-UniRule"/>
</dbReference>
<dbReference type="Proteomes" id="UP000708208">
    <property type="component" value="Unassembled WGS sequence"/>
</dbReference>
<evidence type="ECO:0000256" key="1">
    <source>
        <dbReference type="ARBA" id="ARBA00023242"/>
    </source>
</evidence>
<keyword evidence="2" id="KW-0779">Telomere</keyword>
<dbReference type="EMBL" id="CAJVCH010567118">
    <property type="protein sequence ID" value="CAG7832831.1"/>
    <property type="molecule type" value="Genomic_DNA"/>
</dbReference>
<keyword evidence="2" id="KW-0805">Transcription regulation</keyword>
<feature type="domain" description="TERF2-interacting telomeric protein 1 Myb" evidence="4">
    <location>
        <begin position="233"/>
        <end position="291"/>
    </location>
</feature>
<reference evidence="5" key="1">
    <citation type="submission" date="2021-06" db="EMBL/GenBank/DDBJ databases">
        <authorList>
            <person name="Hodson N. C."/>
            <person name="Mongue J. A."/>
            <person name="Jaron S. K."/>
        </authorList>
    </citation>
    <scope>NUCLEOTIDE SEQUENCE</scope>
</reference>
<proteinExistence type="inferred from homology"/>
<dbReference type="GO" id="GO:0042162">
    <property type="term" value="F:telomeric DNA binding"/>
    <property type="evidence" value="ECO:0007669"/>
    <property type="project" value="TreeGrafter"/>
</dbReference>
<comment type="function">
    <text evidence="2">Acts both as a regulator of telomere function and as a transcription regulator. Involved in the regulation of telomere length and protection as a component of the shelterin complex (telosome). Does not bind DNA directly: recruited to telomeric double-stranded 5'-TTAGGG-3' repeats via its interaction with terf2. Independently of its function in telomeres, also acts as a transcription regulator: recruited to extratelomeric 5'-TTAGGG-3' sites via its association with terf2 or other factors, and regulates gene expression.</text>
</comment>
<evidence type="ECO:0000256" key="3">
    <source>
        <dbReference type="SAM" id="MobiDB-lite"/>
    </source>
</evidence>
<dbReference type="GO" id="GO:0070187">
    <property type="term" value="C:shelterin complex"/>
    <property type="evidence" value="ECO:0007669"/>
    <property type="project" value="TreeGrafter"/>
</dbReference>
<dbReference type="OrthoDB" id="10257855at2759"/>
<dbReference type="GO" id="GO:0006355">
    <property type="term" value="P:regulation of DNA-templated transcription"/>
    <property type="evidence" value="ECO:0007669"/>
    <property type="project" value="UniProtKB-UniRule"/>
</dbReference>
<dbReference type="InterPro" id="IPR039595">
    <property type="entry name" value="TE2IP/Rap1"/>
</dbReference>
<comment type="subunit">
    <text evidence="2">Homodimer.</text>
</comment>
<dbReference type="AlphaFoldDB" id="A0A8J2Q462"/>